<accession>A0ABU2FCA9</accession>
<feature type="transmembrane region" description="Helical" evidence="8">
    <location>
        <begin position="40"/>
        <end position="60"/>
    </location>
</feature>
<dbReference type="Proteomes" id="UP001259659">
    <property type="component" value="Unassembled WGS sequence"/>
</dbReference>
<dbReference type="CDD" id="cd00082">
    <property type="entry name" value="HisKA"/>
    <property type="match status" value="1"/>
</dbReference>
<feature type="transmembrane region" description="Helical" evidence="8">
    <location>
        <begin position="106"/>
        <end position="129"/>
    </location>
</feature>
<feature type="compositionally biased region" description="Low complexity" evidence="7">
    <location>
        <begin position="302"/>
        <end position="311"/>
    </location>
</feature>
<dbReference type="Pfam" id="PF16927">
    <property type="entry name" value="HisKA_7TM"/>
    <property type="match status" value="1"/>
</dbReference>
<keyword evidence="8" id="KW-0472">Membrane</keyword>
<dbReference type="PANTHER" id="PTHR43711">
    <property type="entry name" value="TWO-COMPONENT HISTIDINE KINASE"/>
    <property type="match status" value="1"/>
</dbReference>
<dbReference type="Gene3D" id="3.30.450.20">
    <property type="entry name" value="PAS domain"/>
    <property type="match status" value="1"/>
</dbReference>
<dbReference type="SUPFAM" id="SSF47384">
    <property type="entry name" value="Homodimeric domain of signal transducing histidine kinase"/>
    <property type="match status" value="1"/>
</dbReference>
<feature type="transmembrane region" description="Helical" evidence="8">
    <location>
        <begin position="209"/>
        <end position="228"/>
    </location>
</feature>
<feature type="transmembrane region" description="Helical" evidence="8">
    <location>
        <begin position="6"/>
        <end position="28"/>
    </location>
</feature>
<keyword evidence="3" id="KW-0597">Phosphoprotein</keyword>
<sequence length="567" mass="61201">MVDAAGTSVIIALLMVTAAGVSFVFVWYSWFRADHPISETFALLMLADGLWALFSFLGYISPTDAIALLWPVPTTAASSFGTVAWFIFVTRYTADSEWIPVAVERALFGLAALYVTLFALNPGGVVHAASGVGRYGLLRLPYPEPGPVLLGYTLFTYVLLAVTFGLLGRFLLRTRNLYRKQAALIFGATIVVTLSTVFYVAGFSLHPQLVLTPVFLVVQAVGIGIALYRYDFLDVSPMAAHTLLAEMEDPVFVVNTDGRIADWNRAAAAHIDTDDAYPAIDDIGHPELSAALASTDGGAESPTPTVTTTATRNGRPERVTFDVRTTAIPDRYGVVRGHAVVLRDITEQEERKRALETQNERLEEFTGVVSHDLRNPLQVIDSRIELARQTGDLSHLDDASEATQRMETLLDDLLDLAREGRVLDETNEVALADCVADAWASIAAPDAALTVETDRTLVADASRLQQVFENLFRNALDHGGTGVTITVTDTEDGFAIADDGPGIPEAERDTVFDLGMTTDADGTGFGLAIVERVVDAHGWSISVAESHAGGARFEVSLGEHAPLTVED</sequence>
<dbReference type="Pfam" id="PF02518">
    <property type="entry name" value="HATPase_c"/>
    <property type="match status" value="1"/>
</dbReference>
<dbReference type="InterPro" id="IPR003594">
    <property type="entry name" value="HATPase_dom"/>
</dbReference>
<dbReference type="RefSeq" id="WP_310919554.1">
    <property type="nucleotide sequence ID" value="NZ_JAMQON010000002.1"/>
</dbReference>
<feature type="transmembrane region" description="Helical" evidence="8">
    <location>
        <begin position="149"/>
        <end position="172"/>
    </location>
</feature>
<dbReference type="SUPFAM" id="SSF55785">
    <property type="entry name" value="PYP-like sensor domain (PAS domain)"/>
    <property type="match status" value="1"/>
</dbReference>
<keyword evidence="8" id="KW-0812">Transmembrane</keyword>
<evidence type="ECO:0000256" key="6">
    <source>
        <dbReference type="ARBA" id="ARBA00023012"/>
    </source>
</evidence>
<name>A0ABU2FCA9_9EURY</name>
<protein>
    <recommendedName>
        <fullName evidence="2">histidine kinase</fullName>
        <ecNumber evidence="2">2.7.13.3</ecNumber>
    </recommendedName>
</protein>
<dbReference type="SMART" id="SM00388">
    <property type="entry name" value="HisKA"/>
    <property type="match status" value="1"/>
</dbReference>
<dbReference type="Pfam" id="PF00512">
    <property type="entry name" value="HisKA"/>
    <property type="match status" value="1"/>
</dbReference>
<proteinExistence type="predicted"/>
<dbReference type="PANTHER" id="PTHR43711:SF1">
    <property type="entry name" value="HISTIDINE KINASE 1"/>
    <property type="match status" value="1"/>
</dbReference>
<dbReference type="Pfam" id="PF08448">
    <property type="entry name" value="PAS_4"/>
    <property type="match status" value="1"/>
</dbReference>
<feature type="region of interest" description="Disordered" evidence="7">
    <location>
        <begin position="293"/>
        <end position="314"/>
    </location>
</feature>
<keyword evidence="11" id="KW-1185">Reference proteome</keyword>
<dbReference type="InterPro" id="IPR031621">
    <property type="entry name" value="HisKA_7TM"/>
</dbReference>
<dbReference type="InterPro" id="IPR005467">
    <property type="entry name" value="His_kinase_dom"/>
</dbReference>
<evidence type="ECO:0000313" key="10">
    <source>
        <dbReference type="EMBL" id="MDS0259902.1"/>
    </source>
</evidence>
<feature type="domain" description="Histidine kinase" evidence="9">
    <location>
        <begin position="368"/>
        <end position="561"/>
    </location>
</feature>
<dbReference type="EMBL" id="JAMQON010000002">
    <property type="protein sequence ID" value="MDS0259902.1"/>
    <property type="molecule type" value="Genomic_DNA"/>
</dbReference>
<dbReference type="InterPro" id="IPR036097">
    <property type="entry name" value="HisK_dim/P_sf"/>
</dbReference>
<dbReference type="InterPro" id="IPR004358">
    <property type="entry name" value="Sig_transdc_His_kin-like_C"/>
</dbReference>
<dbReference type="SUPFAM" id="SSF55874">
    <property type="entry name" value="ATPase domain of HSP90 chaperone/DNA topoisomerase II/histidine kinase"/>
    <property type="match status" value="1"/>
</dbReference>
<dbReference type="Gene3D" id="3.30.565.10">
    <property type="entry name" value="Histidine kinase-like ATPase, C-terminal domain"/>
    <property type="match status" value="1"/>
</dbReference>
<evidence type="ECO:0000256" key="5">
    <source>
        <dbReference type="ARBA" id="ARBA00022777"/>
    </source>
</evidence>
<organism evidence="10 11">
    <name type="scientific">Haloarcula saliterrae</name>
    <dbReference type="NCBI Taxonomy" id="2950534"/>
    <lineage>
        <taxon>Archaea</taxon>
        <taxon>Methanobacteriati</taxon>
        <taxon>Methanobacteriota</taxon>
        <taxon>Stenosarchaea group</taxon>
        <taxon>Halobacteria</taxon>
        <taxon>Halobacteriales</taxon>
        <taxon>Haloarculaceae</taxon>
        <taxon>Haloarcula</taxon>
    </lineage>
</organism>
<keyword evidence="5" id="KW-0418">Kinase</keyword>
<dbReference type="CDD" id="cd00075">
    <property type="entry name" value="HATPase"/>
    <property type="match status" value="1"/>
</dbReference>
<dbReference type="EC" id="2.7.13.3" evidence="2"/>
<dbReference type="Gene3D" id="1.10.287.130">
    <property type="match status" value="1"/>
</dbReference>
<evidence type="ECO:0000256" key="1">
    <source>
        <dbReference type="ARBA" id="ARBA00000085"/>
    </source>
</evidence>
<dbReference type="InterPro" id="IPR035965">
    <property type="entry name" value="PAS-like_dom_sf"/>
</dbReference>
<evidence type="ECO:0000256" key="2">
    <source>
        <dbReference type="ARBA" id="ARBA00012438"/>
    </source>
</evidence>
<evidence type="ECO:0000313" key="11">
    <source>
        <dbReference type="Proteomes" id="UP001259659"/>
    </source>
</evidence>
<dbReference type="PROSITE" id="PS50109">
    <property type="entry name" value="HIS_KIN"/>
    <property type="match status" value="1"/>
</dbReference>
<reference evidence="10 11" key="1">
    <citation type="submission" date="2022-06" db="EMBL/GenBank/DDBJ databases">
        <title>Haloarcula sp. a new haloarchaeum isolate from saline soil.</title>
        <authorList>
            <person name="Strakova D."/>
            <person name="Galisteo C."/>
            <person name="Sanchez-Porro C."/>
            <person name="Ventosa A."/>
        </authorList>
    </citation>
    <scope>NUCLEOTIDE SEQUENCE [LARGE SCALE GENOMIC DNA]</scope>
    <source>
        <strain evidence="10 11">S1CR25-12</strain>
    </source>
</reference>
<comment type="catalytic activity">
    <reaction evidence="1">
        <text>ATP + protein L-histidine = ADP + protein N-phospho-L-histidine.</text>
        <dbReference type="EC" id="2.7.13.3"/>
    </reaction>
</comment>
<dbReference type="InterPro" id="IPR036890">
    <property type="entry name" value="HATPase_C_sf"/>
</dbReference>
<evidence type="ECO:0000256" key="7">
    <source>
        <dbReference type="SAM" id="MobiDB-lite"/>
    </source>
</evidence>
<evidence type="ECO:0000256" key="3">
    <source>
        <dbReference type="ARBA" id="ARBA00022553"/>
    </source>
</evidence>
<evidence type="ECO:0000256" key="4">
    <source>
        <dbReference type="ARBA" id="ARBA00022679"/>
    </source>
</evidence>
<evidence type="ECO:0000259" key="9">
    <source>
        <dbReference type="PROSITE" id="PS50109"/>
    </source>
</evidence>
<comment type="caution">
    <text evidence="10">The sequence shown here is derived from an EMBL/GenBank/DDBJ whole genome shotgun (WGS) entry which is preliminary data.</text>
</comment>
<feature type="transmembrane region" description="Helical" evidence="8">
    <location>
        <begin position="184"/>
        <end position="203"/>
    </location>
</feature>
<dbReference type="InterPro" id="IPR003661">
    <property type="entry name" value="HisK_dim/P_dom"/>
</dbReference>
<dbReference type="SMART" id="SM00387">
    <property type="entry name" value="HATPase_c"/>
    <property type="match status" value="1"/>
</dbReference>
<dbReference type="InterPro" id="IPR050736">
    <property type="entry name" value="Sensor_HK_Regulatory"/>
</dbReference>
<dbReference type="GO" id="GO:0005524">
    <property type="term" value="F:ATP binding"/>
    <property type="evidence" value="ECO:0007669"/>
    <property type="project" value="UniProtKB-KW"/>
</dbReference>
<evidence type="ECO:0000256" key="8">
    <source>
        <dbReference type="SAM" id="Phobius"/>
    </source>
</evidence>
<feature type="transmembrane region" description="Helical" evidence="8">
    <location>
        <begin position="72"/>
        <end position="94"/>
    </location>
</feature>
<gene>
    <name evidence="10" type="ORF">NDI56_10905</name>
</gene>
<keyword evidence="8" id="KW-1133">Transmembrane helix</keyword>
<dbReference type="InterPro" id="IPR013656">
    <property type="entry name" value="PAS_4"/>
</dbReference>
<dbReference type="PRINTS" id="PR00344">
    <property type="entry name" value="BCTRLSENSOR"/>
</dbReference>
<keyword evidence="10" id="KW-0547">Nucleotide-binding</keyword>
<keyword evidence="6" id="KW-0902">Two-component regulatory system</keyword>
<keyword evidence="4" id="KW-0808">Transferase</keyword>
<keyword evidence="10" id="KW-0067">ATP-binding</keyword>